<sequence>MRLVNVTVCLSLYRLSGCRLTEEGCASLASALRSNPSHLRELDLSYNHSGDSGVKLLSHLLQDPTCKLETLRWVKKKQSLLDTCIKFHSTETANI</sequence>
<dbReference type="InterPro" id="IPR051261">
    <property type="entry name" value="NLR"/>
</dbReference>
<dbReference type="Pfam" id="PF13516">
    <property type="entry name" value="LRR_6"/>
    <property type="match status" value="1"/>
</dbReference>
<dbReference type="InterPro" id="IPR001611">
    <property type="entry name" value="Leu-rich_rpt"/>
</dbReference>
<proteinExistence type="predicted"/>
<dbReference type="Ensembl" id="ENSSFOT00015045789.1">
    <property type="protein sequence ID" value="ENSSFOP00015074342.1"/>
    <property type="gene ID" value="ENSSFOG00015029265.1"/>
</dbReference>
<dbReference type="SUPFAM" id="SSF52047">
    <property type="entry name" value="RNI-like"/>
    <property type="match status" value="1"/>
</dbReference>
<reference evidence="3" key="2">
    <citation type="submission" date="2025-08" db="UniProtKB">
        <authorList>
            <consortium name="Ensembl"/>
        </authorList>
    </citation>
    <scope>IDENTIFICATION</scope>
</reference>
<dbReference type="SMART" id="SM00368">
    <property type="entry name" value="LRR_RI"/>
    <property type="match status" value="2"/>
</dbReference>
<dbReference type="InterPro" id="IPR032675">
    <property type="entry name" value="LRR_dom_sf"/>
</dbReference>
<evidence type="ECO:0000256" key="1">
    <source>
        <dbReference type="ARBA" id="ARBA00022614"/>
    </source>
</evidence>
<keyword evidence="1" id="KW-0433">Leucine-rich repeat</keyword>
<dbReference type="Proteomes" id="UP000694397">
    <property type="component" value="Chromosome 2"/>
</dbReference>
<evidence type="ECO:0000256" key="2">
    <source>
        <dbReference type="ARBA" id="ARBA00022737"/>
    </source>
</evidence>
<name>A0A8C9WJS8_SCLFO</name>
<dbReference type="Gene3D" id="3.80.10.10">
    <property type="entry name" value="Ribonuclease Inhibitor"/>
    <property type="match status" value="1"/>
</dbReference>
<dbReference type="AlphaFoldDB" id="A0A8C9WJS8"/>
<dbReference type="GeneTree" id="ENSGT01150000286915"/>
<organism evidence="3 4">
    <name type="scientific">Scleropages formosus</name>
    <name type="common">Asian bonytongue</name>
    <name type="synonym">Osteoglossum formosum</name>
    <dbReference type="NCBI Taxonomy" id="113540"/>
    <lineage>
        <taxon>Eukaryota</taxon>
        <taxon>Metazoa</taxon>
        <taxon>Chordata</taxon>
        <taxon>Craniata</taxon>
        <taxon>Vertebrata</taxon>
        <taxon>Euteleostomi</taxon>
        <taxon>Actinopterygii</taxon>
        <taxon>Neopterygii</taxon>
        <taxon>Teleostei</taxon>
        <taxon>Osteoglossocephala</taxon>
        <taxon>Osteoglossomorpha</taxon>
        <taxon>Osteoglossiformes</taxon>
        <taxon>Osteoglossidae</taxon>
        <taxon>Scleropages</taxon>
    </lineage>
</organism>
<dbReference type="PANTHER" id="PTHR24106">
    <property type="entry name" value="NACHT, LRR AND CARD DOMAINS-CONTAINING"/>
    <property type="match status" value="1"/>
</dbReference>
<keyword evidence="4" id="KW-1185">Reference proteome</keyword>
<reference evidence="3" key="3">
    <citation type="submission" date="2025-09" db="UniProtKB">
        <authorList>
            <consortium name="Ensembl"/>
        </authorList>
    </citation>
    <scope>IDENTIFICATION</scope>
</reference>
<protein>
    <submittedName>
        <fullName evidence="3">Uncharacterized protein</fullName>
    </submittedName>
</protein>
<evidence type="ECO:0000313" key="3">
    <source>
        <dbReference type="Ensembl" id="ENSSFOP00015074342.1"/>
    </source>
</evidence>
<dbReference type="OrthoDB" id="8956055at2759"/>
<reference evidence="3 4" key="1">
    <citation type="submission" date="2019-04" db="EMBL/GenBank/DDBJ databases">
        <authorList>
            <consortium name="Wellcome Sanger Institute Data Sharing"/>
        </authorList>
    </citation>
    <scope>NUCLEOTIDE SEQUENCE [LARGE SCALE GENOMIC DNA]</scope>
</reference>
<evidence type="ECO:0000313" key="4">
    <source>
        <dbReference type="Proteomes" id="UP000694397"/>
    </source>
</evidence>
<accession>A0A8C9WJS8</accession>
<keyword evidence="2" id="KW-0677">Repeat</keyword>